<dbReference type="FunCoup" id="A5DZZ2">
    <property type="interactions" value="30"/>
</dbReference>
<proteinExistence type="predicted"/>
<reference evidence="2 3" key="1">
    <citation type="journal article" date="2009" name="Nature">
        <title>Evolution of pathogenicity and sexual reproduction in eight Candida genomes.</title>
        <authorList>
            <person name="Butler G."/>
            <person name="Rasmussen M.D."/>
            <person name="Lin M.F."/>
            <person name="Santos M.A."/>
            <person name="Sakthikumar S."/>
            <person name="Munro C.A."/>
            <person name="Rheinbay E."/>
            <person name="Grabherr M."/>
            <person name="Forche A."/>
            <person name="Reedy J.L."/>
            <person name="Agrafioti I."/>
            <person name="Arnaud M.B."/>
            <person name="Bates S."/>
            <person name="Brown A.J."/>
            <person name="Brunke S."/>
            <person name="Costanzo M.C."/>
            <person name="Fitzpatrick D.A."/>
            <person name="de Groot P.W."/>
            <person name="Harris D."/>
            <person name="Hoyer L.L."/>
            <person name="Hube B."/>
            <person name="Klis F.M."/>
            <person name="Kodira C."/>
            <person name="Lennard N."/>
            <person name="Logue M.E."/>
            <person name="Martin R."/>
            <person name="Neiman A.M."/>
            <person name="Nikolaou E."/>
            <person name="Quail M.A."/>
            <person name="Quinn J."/>
            <person name="Santos M.C."/>
            <person name="Schmitzberger F.F."/>
            <person name="Sherlock G."/>
            <person name="Shah P."/>
            <person name="Silverstein K.A."/>
            <person name="Skrzypek M.S."/>
            <person name="Soll D."/>
            <person name="Staggs R."/>
            <person name="Stansfield I."/>
            <person name="Stumpf M.P."/>
            <person name="Sudbery P.E."/>
            <person name="Srikantha T."/>
            <person name="Zeng Q."/>
            <person name="Berman J."/>
            <person name="Berriman M."/>
            <person name="Heitman J."/>
            <person name="Gow N.A."/>
            <person name="Lorenz M.C."/>
            <person name="Birren B.W."/>
            <person name="Kellis M."/>
            <person name="Cuomo C.A."/>
        </authorList>
    </citation>
    <scope>NUCLEOTIDE SEQUENCE [LARGE SCALE GENOMIC DNA]</scope>
    <source>
        <strain evidence="3">ATCC 11503 / BCRC 21390 / CBS 2605 / JCM 1781 / NBRC 1676 / NRRL YB-4239</strain>
    </source>
</reference>
<dbReference type="AlphaFoldDB" id="A5DZZ2"/>
<keyword evidence="1" id="KW-1133">Transmembrane helix</keyword>
<evidence type="ECO:0000313" key="3">
    <source>
        <dbReference type="Proteomes" id="UP000001996"/>
    </source>
</evidence>
<dbReference type="Proteomes" id="UP000001996">
    <property type="component" value="Unassembled WGS sequence"/>
</dbReference>
<dbReference type="InParanoid" id="A5DZZ2"/>
<dbReference type="STRING" id="379508.A5DZZ2"/>
<keyword evidence="1" id="KW-0812">Transmembrane</keyword>
<protein>
    <submittedName>
        <fullName evidence="2">Uncharacterized protein</fullName>
    </submittedName>
</protein>
<dbReference type="EMBL" id="CH981526">
    <property type="protein sequence ID" value="EDK44750.1"/>
    <property type="molecule type" value="Genomic_DNA"/>
</dbReference>
<evidence type="ECO:0000256" key="1">
    <source>
        <dbReference type="SAM" id="Phobius"/>
    </source>
</evidence>
<dbReference type="GO" id="GO:0030150">
    <property type="term" value="P:protein import into mitochondrial matrix"/>
    <property type="evidence" value="ECO:0007669"/>
    <property type="project" value="InterPro"/>
</dbReference>
<feature type="transmembrane region" description="Helical" evidence="1">
    <location>
        <begin position="25"/>
        <end position="46"/>
    </location>
</feature>
<name>A5DZZ2_LODEL</name>
<sequence length="54" mass="6083">MNFQTRIPPTTKEESYIEKIKKTPAFTIGTQVALFGLGVLFIQSPLMDMLVPQL</sequence>
<dbReference type="OMA" id="DMMAPQL"/>
<dbReference type="HOGENOM" id="CLU_207409_0_0_1"/>
<dbReference type="Pfam" id="PF17112">
    <property type="entry name" value="Tom6"/>
    <property type="match status" value="1"/>
</dbReference>
<dbReference type="VEuPathDB" id="FungiDB:LELG_02929"/>
<keyword evidence="1" id="KW-0472">Membrane</keyword>
<evidence type="ECO:0000313" key="2">
    <source>
        <dbReference type="EMBL" id="EDK44750.1"/>
    </source>
</evidence>
<accession>A5DZZ2</accession>
<dbReference type="eggNOG" id="ENOG502SGT4">
    <property type="taxonomic scope" value="Eukaryota"/>
</dbReference>
<dbReference type="InterPro" id="IPR020266">
    <property type="entry name" value="Tom6"/>
</dbReference>
<dbReference type="OrthoDB" id="3991365at2759"/>
<keyword evidence="3" id="KW-1185">Reference proteome</keyword>
<gene>
    <name evidence="2" type="ORF">LELG_02929</name>
</gene>
<organism evidence="2 3">
    <name type="scientific">Lodderomyces elongisporus (strain ATCC 11503 / CBS 2605 / JCM 1781 / NBRC 1676 / NRRL YB-4239)</name>
    <name type="common">Yeast</name>
    <name type="synonym">Saccharomyces elongisporus</name>
    <dbReference type="NCBI Taxonomy" id="379508"/>
    <lineage>
        <taxon>Eukaryota</taxon>
        <taxon>Fungi</taxon>
        <taxon>Dikarya</taxon>
        <taxon>Ascomycota</taxon>
        <taxon>Saccharomycotina</taxon>
        <taxon>Pichiomycetes</taxon>
        <taxon>Debaryomycetaceae</taxon>
        <taxon>Candida/Lodderomyces clade</taxon>
        <taxon>Lodderomyces</taxon>
    </lineage>
</organism>
<dbReference type="GO" id="GO:0005742">
    <property type="term" value="C:mitochondrial outer membrane translocase complex"/>
    <property type="evidence" value="ECO:0007669"/>
    <property type="project" value="InterPro"/>
</dbReference>